<dbReference type="InterPro" id="IPR011664">
    <property type="entry name" value="Abi_system_AbiD/AbiF-like"/>
</dbReference>
<evidence type="ECO:0000313" key="1">
    <source>
        <dbReference type="EMBL" id="MCF2564869.1"/>
    </source>
</evidence>
<evidence type="ECO:0000313" key="2">
    <source>
        <dbReference type="Proteomes" id="UP001200470"/>
    </source>
</evidence>
<accession>A0ABS9CJD6</accession>
<protein>
    <submittedName>
        <fullName evidence="1">Abi family protein</fullName>
    </submittedName>
</protein>
<dbReference type="Proteomes" id="UP001200470">
    <property type="component" value="Unassembled WGS sequence"/>
</dbReference>
<dbReference type="Pfam" id="PF07751">
    <property type="entry name" value="Abi_2"/>
    <property type="match status" value="1"/>
</dbReference>
<name>A0ABS9CJD6_9BACT</name>
<proteinExistence type="predicted"/>
<dbReference type="EMBL" id="JADYTN010000052">
    <property type="protein sequence ID" value="MCF2564869.1"/>
    <property type="molecule type" value="Genomic_DNA"/>
</dbReference>
<keyword evidence="2" id="KW-1185">Reference proteome</keyword>
<comment type="caution">
    <text evidence="1">The sequence shown here is derived from an EMBL/GenBank/DDBJ whole genome shotgun (WGS) entry which is preliminary data.</text>
</comment>
<gene>
    <name evidence="1" type="ORF">I6E12_12265</name>
</gene>
<sequence>MQYTKQAIDFSDQLSLLKQRGLIIDDEDKALRCLRSISYFRLTNYLVPMESDSDTHAFRPNSHLHTAIALYNFDRKLRSLVFTSIQDIEVALRTRIIHYFSLAHGPFWFMRNDLFINESIHQTCINNIASEVNRSKEEFISEYRRNYTSPEFPPAWKTLEVVSFGTLSKLFCNFKNVKVKKQVARDFNLPQYTYLESWIKCAVVLRNACAHHARIWNKRFPTMPTMPQRLPESWVSTNSFRPNKLYHQLCYLAYMEQSIVPNSDFTEALVKLVKDNPDIQTRSMGFPLGNWQDEPLWSTRC</sequence>
<organism evidence="1 2">
    <name type="scientific">Xylanibacter brevis</name>
    <dbReference type="NCBI Taxonomy" id="83231"/>
    <lineage>
        <taxon>Bacteria</taxon>
        <taxon>Pseudomonadati</taxon>
        <taxon>Bacteroidota</taxon>
        <taxon>Bacteroidia</taxon>
        <taxon>Bacteroidales</taxon>
        <taxon>Prevotellaceae</taxon>
        <taxon>Xylanibacter</taxon>
    </lineage>
</organism>
<reference evidence="1 2" key="1">
    <citation type="submission" date="2020-12" db="EMBL/GenBank/DDBJ databases">
        <title>Whole genome sequences of gut porcine anaerobes.</title>
        <authorList>
            <person name="Kubasova T."/>
            <person name="Jahodarova E."/>
            <person name="Rychlik I."/>
        </authorList>
    </citation>
    <scope>NUCLEOTIDE SEQUENCE [LARGE SCALE GENOMIC DNA]</scope>
    <source>
        <strain evidence="1 2">An925</strain>
    </source>
</reference>